<dbReference type="CDD" id="cd16100">
    <property type="entry name" value="ARID"/>
    <property type="match status" value="1"/>
</dbReference>
<dbReference type="InterPro" id="IPR052406">
    <property type="entry name" value="Chromatin_Remodeling_Comp"/>
</dbReference>
<dbReference type="InterPro" id="IPR001606">
    <property type="entry name" value="ARID_dom"/>
</dbReference>
<organism evidence="6 7">
    <name type="scientific">Pythium insidiosum</name>
    <name type="common">Pythiosis disease agent</name>
    <dbReference type="NCBI Taxonomy" id="114742"/>
    <lineage>
        <taxon>Eukaryota</taxon>
        <taxon>Sar</taxon>
        <taxon>Stramenopiles</taxon>
        <taxon>Oomycota</taxon>
        <taxon>Peronosporomycetes</taxon>
        <taxon>Pythiales</taxon>
        <taxon>Pythiaceae</taxon>
        <taxon>Pythium</taxon>
    </lineage>
</organism>
<dbReference type="PANTHER" id="PTHR22970">
    <property type="entry name" value="AT-RICH INTERACTIVE DOMAIN-CONTAINING PROTEIN 2"/>
    <property type="match status" value="1"/>
</dbReference>
<feature type="domain" description="ARID" evidence="5">
    <location>
        <begin position="19"/>
        <end position="112"/>
    </location>
</feature>
<dbReference type="GO" id="GO:0003677">
    <property type="term" value="F:DNA binding"/>
    <property type="evidence" value="ECO:0007669"/>
    <property type="project" value="InterPro"/>
</dbReference>
<dbReference type="InterPro" id="IPR036431">
    <property type="entry name" value="ARID_dom_sf"/>
</dbReference>
<sequence>MGDRTAPSIMALQLSCRGNAMRERILRDWISFSESRGELPLLQSLPKAPNGTPIDWVRLYEEVVAKGGYQYVSRNGLWSAIASRECLGIDIMPYMLAVYYERHLLPFEEKQLFGRDVPPTHPTVQRPLKRAEPEADDDSVEQIATTSELQEAQSVRSTPLPPPSKKLKASARTPLDLGTLQGLVLALDSELPRETSRAINLLNVLSYGTPGADSDNDFLLDNVPGLLDALYRQLLVSRLVPHAPPAPQPSRRELLNLDIHDGQRELLDTKALLVLNIIRNLSMVPDNERALADHEDLVVFLIVALRELDRHAEIGDHVLDILCAIARRIDFLALHPPAKLELWHPSYQLAAHLWTREKVLPLECLLRHVTRLMQRSATNGYKRSVVLRACELFCQVTRDVSVRPMLAASAALADPVFVDSVVGLLASTRQDFRYSVAFASRRRLKLGHVGSRRRQHMGVKGDDALDVDGEDDDDDEDDDDHADEPEDESTKWPAPWESDGLPSSVGMGIVYVTPDGSRSALFANAGADDDVKLDHEMRDAALEVIYRLSDTDDATKLRLARHPHCLLRLTGILTSCIGRPEAARIAVAALSSISMNRDTFPYFLAVEKDLLLLSCSDRSVADILNNVVADVYGMHSL</sequence>
<feature type="compositionally biased region" description="Polar residues" evidence="4">
    <location>
        <begin position="142"/>
        <end position="157"/>
    </location>
</feature>
<evidence type="ECO:0000256" key="3">
    <source>
        <dbReference type="ARBA" id="ARBA00023242"/>
    </source>
</evidence>
<dbReference type="SMART" id="SM00501">
    <property type="entry name" value="BRIGHT"/>
    <property type="match status" value="1"/>
</dbReference>
<evidence type="ECO:0000313" key="6">
    <source>
        <dbReference type="EMBL" id="KAJ0403921.1"/>
    </source>
</evidence>
<evidence type="ECO:0000256" key="2">
    <source>
        <dbReference type="ARBA" id="ARBA00023163"/>
    </source>
</evidence>
<evidence type="ECO:0000256" key="1">
    <source>
        <dbReference type="ARBA" id="ARBA00023015"/>
    </source>
</evidence>
<comment type="caution">
    <text evidence="6">The sequence shown here is derived from an EMBL/GenBank/DDBJ whole genome shotgun (WGS) entry which is preliminary data.</text>
</comment>
<name>A0AAD5QC53_PYTIN</name>
<feature type="region of interest" description="Disordered" evidence="4">
    <location>
        <begin position="455"/>
        <end position="499"/>
    </location>
</feature>
<dbReference type="SMART" id="SM01014">
    <property type="entry name" value="ARID"/>
    <property type="match status" value="1"/>
</dbReference>
<dbReference type="PANTHER" id="PTHR22970:SF14">
    <property type="entry name" value="AT-RICH INTERACTIVE DOMAIN-CONTAINING PROTEIN 2"/>
    <property type="match status" value="1"/>
</dbReference>
<dbReference type="EMBL" id="JAKCXM010000072">
    <property type="protein sequence ID" value="KAJ0403921.1"/>
    <property type="molecule type" value="Genomic_DNA"/>
</dbReference>
<evidence type="ECO:0000313" key="7">
    <source>
        <dbReference type="Proteomes" id="UP001209570"/>
    </source>
</evidence>
<dbReference type="Proteomes" id="UP001209570">
    <property type="component" value="Unassembled WGS sequence"/>
</dbReference>
<dbReference type="AlphaFoldDB" id="A0AAD5QC53"/>
<reference evidence="6" key="1">
    <citation type="submission" date="2021-12" db="EMBL/GenBank/DDBJ databases">
        <title>Prjna785345.</title>
        <authorList>
            <person name="Rujirawat T."/>
            <person name="Krajaejun T."/>
        </authorList>
    </citation>
    <scope>NUCLEOTIDE SEQUENCE</scope>
    <source>
        <strain evidence="6">Pi057C3</strain>
    </source>
</reference>
<evidence type="ECO:0000259" key="5">
    <source>
        <dbReference type="PROSITE" id="PS51011"/>
    </source>
</evidence>
<keyword evidence="7" id="KW-1185">Reference proteome</keyword>
<evidence type="ECO:0000256" key="4">
    <source>
        <dbReference type="SAM" id="MobiDB-lite"/>
    </source>
</evidence>
<dbReference type="Gene3D" id="1.10.150.60">
    <property type="entry name" value="ARID DNA-binding domain"/>
    <property type="match status" value="1"/>
</dbReference>
<protein>
    <recommendedName>
        <fullName evidence="5">ARID domain-containing protein</fullName>
    </recommendedName>
</protein>
<dbReference type="PROSITE" id="PS51011">
    <property type="entry name" value="ARID"/>
    <property type="match status" value="1"/>
</dbReference>
<gene>
    <name evidence="6" type="ORF">P43SY_009414</name>
</gene>
<keyword evidence="3" id="KW-0539">Nucleus</keyword>
<keyword evidence="2" id="KW-0804">Transcription</keyword>
<proteinExistence type="predicted"/>
<dbReference type="Pfam" id="PF01388">
    <property type="entry name" value="ARID"/>
    <property type="match status" value="1"/>
</dbReference>
<accession>A0AAD5QC53</accession>
<dbReference type="SUPFAM" id="SSF46774">
    <property type="entry name" value="ARID-like"/>
    <property type="match status" value="1"/>
</dbReference>
<feature type="compositionally biased region" description="Acidic residues" evidence="4">
    <location>
        <begin position="464"/>
        <end position="487"/>
    </location>
</feature>
<feature type="region of interest" description="Disordered" evidence="4">
    <location>
        <begin position="116"/>
        <end position="172"/>
    </location>
</feature>
<keyword evidence="1" id="KW-0805">Transcription regulation</keyword>